<dbReference type="AlphaFoldDB" id="A0A0G4QDE5"/>
<accession>A0A0G4QDE5</accession>
<gene>
    <name evidence="2" type="primary">pgtC</name>
    <name evidence="2" type="ORF">BN1804_02572</name>
</gene>
<keyword evidence="1" id="KW-0732">Signal</keyword>
<protein>
    <submittedName>
        <fullName evidence="2">Phosphoglycerate transport regulatory protein PgtC</fullName>
    </submittedName>
</protein>
<evidence type="ECO:0000313" key="2">
    <source>
        <dbReference type="EMBL" id="CRL63606.1"/>
    </source>
</evidence>
<dbReference type="Gene3D" id="3.40.190.10">
    <property type="entry name" value="Periplasmic binding protein-like II"/>
    <property type="match status" value="2"/>
</dbReference>
<dbReference type="GO" id="GO:0030288">
    <property type="term" value="C:outer membrane-bounded periplasmic space"/>
    <property type="evidence" value="ECO:0007669"/>
    <property type="project" value="TreeGrafter"/>
</dbReference>
<sequence length="429" mass="48766">MRIKITLSLVCLLFSWLFITSVKSDERPLVILTTLADAPMRPLMAAFNERYPDTKLQVIFRRMAIATRMMKQYPTQPVDIVMSSSANFFHHLDREGLLTRLPVAHEAPKWLTRHSDILNDKVATIGYSGIGIMSNVQYLQKWGIPAPKSWEDMTDPIYQGHLTMTTPANSGTMQLMVENVLQEYGWEKGWQILLETSGNLSSISARSSRVSDAIARGIVGAGPIIDNYAFNHQKHFDYVKFSYFDNSIILPAYVAIVAESSKREKAAKFIEFLLSDEGQEIIYKSDMAKIPLSKTVLKSNDELANNTDFILNSNQAYRRNEVVNVLFDQMITHNFPLMKQTWNEIHEAEKQENKTPARILAINEARALASKVIISEEEANSPLTQALFTKEADQREYSDQALALLYQWRTQVNKNLESALTLLHESKSP</sequence>
<evidence type="ECO:0000256" key="1">
    <source>
        <dbReference type="ARBA" id="ARBA00022729"/>
    </source>
</evidence>
<dbReference type="RefSeq" id="WP_072064349.1">
    <property type="nucleotide sequence ID" value="NZ_CVRY01000005.1"/>
</dbReference>
<name>A0A0G4QDE5_9GAMM</name>
<dbReference type="SUPFAM" id="SSF53850">
    <property type="entry name" value="Periplasmic binding protein-like II"/>
    <property type="match status" value="1"/>
</dbReference>
<organism evidence="2 3">
    <name type="scientific">Proteus penneri</name>
    <dbReference type="NCBI Taxonomy" id="102862"/>
    <lineage>
        <taxon>Bacteria</taxon>
        <taxon>Pseudomonadati</taxon>
        <taxon>Pseudomonadota</taxon>
        <taxon>Gammaproteobacteria</taxon>
        <taxon>Enterobacterales</taxon>
        <taxon>Morganellaceae</taxon>
        <taxon>Proteus</taxon>
    </lineage>
</organism>
<dbReference type="EMBL" id="CVRY01000005">
    <property type="protein sequence ID" value="CRL63606.1"/>
    <property type="molecule type" value="Genomic_DNA"/>
</dbReference>
<dbReference type="PANTHER" id="PTHR30006">
    <property type="entry name" value="THIAMINE-BINDING PERIPLASMIC PROTEIN-RELATED"/>
    <property type="match status" value="1"/>
</dbReference>
<evidence type="ECO:0000313" key="3">
    <source>
        <dbReference type="Proteomes" id="UP000183920"/>
    </source>
</evidence>
<dbReference type="PANTHER" id="PTHR30006:SF25">
    <property type="entry name" value="PHOSPHOGLYCERATE TRANSPORT REGULATORY PROTEIN PGTC"/>
    <property type="match status" value="1"/>
</dbReference>
<dbReference type="Proteomes" id="UP000183920">
    <property type="component" value="Unassembled WGS sequence"/>
</dbReference>
<dbReference type="Pfam" id="PF13343">
    <property type="entry name" value="SBP_bac_6"/>
    <property type="match status" value="1"/>
</dbReference>
<proteinExistence type="predicted"/>
<reference evidence="3" key="1">
    <citation type="submission" date="2015-06" db="EMBL/GenBank/DDBJ databases">
        <authorList>
            <person name="Urmite Genomes"/>
        </authorList>
    </citation>
    <scope>NUCLEOTIDE SEQUENCE [LARGE SCALE GENOMIC DNA]</scope>
    <source>
        <strain evidence="3">CSUR P1867</strain>
    </source>
</reference>